<organism evidence="3">
    <name type="scientific">Achlya hypogyna</name>
    <name type="common">Oomycete</name>
    <name type="synonym">Protoachlya hypogyna</name>
    <dbReference type="NCBI Taxonomy" id="1202772"/>
    <lineage>
        <taxon>Eukaryota</taxon>
        <taxon>Sar</taxon>
        <taxon>Stramenopiles</taxon>
        <taxon>Oomycota</taxon>
        <taxon>Saprolegniomycetes</taxon>
        <taxon>Saprolegniales</taxon>
        <taxon>Achlyaceae</taxon>
        <taxon>Achlya</taxon>
    </lineage>
</organism>
<feature type="signal peptide" evidence="2">
    <location>
        <begin position="1"/>
        <end position="16"/>
    </location>
</feature>
<protein>
    <submittedName>
        <fullName evidence="3">Secreted protein</fullName>
    </submittedName>
</protein>
<reference evidence="3" key="1">
    <citation type="journal article" date="2014" name="Genome Biol. Evol.">
        <title>The secreted proteins of Achlya hypogyna and Thraustotheca clavata identify the ancestral oomycete secretome and reveal gene acquisitions by horizontal gene transfer.</title>
        <authorList>
            <person name="Misner I."/>
            <person name="Blouin N."/>
            <person name="Leonard G."/>
            <person name="Richards T.A."/>
            <person name="Lane C.E."/>
        </authorList>
    </citation>
    <scope>NUCLEOTIDE SEQUENCE</scope>
    <source>
        <strain evidence="3">ATCC 48635</strain>
    </source>
</reference>
<dbReference type="EMBL" id="KM038325">
    <property type="protein sequence ID" value="AIG55786.1"/>
    <property type="molecule type" value="Genomic_DNA"/>
</dbReference>
<feature type="region of interest" description="Disordered" evidence="1">
    <location>
        <begin position="561"/>
        <end position="589"/>
    </location>
</feature>
<feature type="chain" id="PRO_5002026742" evidence="2">
    <location>
        <begin position="17"/>
        <end position="686"/>
    </location>
</feature>
<feature type="compositionally biased region" description="Low complexity" evidence="1">
    <location>
        <begin position="576"/>
        <end position="589"/>
    </location>
</feature>
<proteinExistence type="predicted"/>
<accession>A0A0A7CMM7</accession>
<name>A0A0A7CMM7_ACHHY</name>
<evidence type="ECO:0000256" key="1">
    <source>
        <dbReference type="SAM" id="MobiDB-lite"/>
    </source>
</evidence>
<evidence type="ECO:0000256" key="2">
    <source>
        <dbReference type="SAM" id="SignalP"/>
    </source>
</evidence>
<dbReference type="AlphaFoldDB" id="A0A0A7CMM7"/>
<keyword evidence="2" id="KW-0732">Signal</keyword>
<sequence>MRRQWLTLALASAAMAELPPGALELTPAVPLLLPVYIGDAPLVVPLPLPLIVEDDLPSLQRHLDAFCATHGLPRQRCEVVYDALTTTSWSTDEKAVVLVVNDLSWQWVDLPAESLAGRICHYVAVQANHPHVLDPTMCLTTLELAFARTEAWKLLRKAGLTLPLTTEAETAVVEDHIVETVDSLSLEAAAPEIVAANFTMSMHASDDAIRSDLDTMEYKIDTDSSGSVEKVEAVDNDDFLEVVPADDDAVDPSIADAPMALLAAPVLDVPHAEGPSEPQTMIAIHTSPDLPSATVEGIVADGASDTCVEGDVLKLADSVAVDDAIEGPSLDAADVVSPEPTTPLFLLPTVPGTEAIVVDAESISKEAAAAPGTLERLVSSGRYMPPAVSERTRGNLTRSMAQCGVELLAAVDSEVLVVPVDPAAALVLDAKHVSCPVKAPASSPVVVVVWAVVLSIIAVLWRRNLLANAQLEVCAAEIARLQAAAADAADASRADKDALAAAQREPAALRTQLAQATARLADLQLQHAAQNADHRAQVAVLDATIAELSALVARQEESLLVRPAPEPCTPSDPSQSTSLEPTEPSLPELVEPSPVLMHSLEATAGRIAIQRQSSSLLDTVIASQVSPMQWWREMPHRGSVQEAGRPKHSRFSTAARSIALGWSLVHRPTLPVAAAATNAADAATAA</sequence>
<evidence type="ECO:0000313" key="3">
    <source>
        <dbReference type="EMBL" id="AIG55786.1"/>
    </source>
</evidence>